<name>A0ABS7Q5L3_9ACTN</name>
<accession>A0ABS7Q5L3</accession>
<feature type="signal peptide" evidence="1">
    <location>
        <begin position="1"/>
        <end position="25"/>
    </location>
</feature>
<dbReference type="EMBL" id="JAINZZ010000005">
    <property type="protein sequence ID" value="MBY8877292.1"/>
    <property type="molecule type" value="Genomic_DNA"/>
</dbReference>
<protein>
    <submittedName>
        <fullName evidence="2">Uncharacterized protein</fullName>
    </submittedName>
</protein>
<sequence length="123" mass="12426">MMRIGKKLATAAVAGGILVGGVAVAAPASATVVNVSCPTNGVTVYSSGANGEADYCYVLRRDGSTGPGWANIPGTWAVGSGVNTGYVTDPTGWAPVHFSPGTMNLPACGSGCLWTTRWVYITS</sequence>
<organism evidence="2 3">
    <name type="scientific">Actinacidiphila acidipaludis</name>
    <dbReference type="NCBI Taxonomy" id="2873382"/>
    <lineage>
        <taxon>Bacteria</taxon>
        <taxon>Bacillati</taxon>
        <taxon>Actinomycetota</taxon>
        <taxon>Actinomycetes</taxon>
        <taxon>Kitasatosporales</taxon>
        <taxon>Streptomycetaceae</taxon>
        <taxon>Actinacidiphila</taxon>
    </lineage>
</organism>
<comment type="caution">
    <text evidence="2">The sequence shown here is derived from an EMBL/GenBank/DDBJ whole genome shotgun (WGS) entry which is preliminary data.</text>
</comment>
<dbReference type="Proteomes" id="UP000778578">
    <property type="component" value="Unassembled WGS sequence"/>
</dbReference>
<evidence type="ECO:0000313" key="3">
    <source>
        <dbReference type="Proteomes" id="UP000778578"/>
    </source>
</evidence>
<reference evidence="2 3" key="1">
    <citation type="submission" date="2021-08" db="EMBL/GenBank/DDBJ databases">
        <title>WGS of actinomycetes from Thailand.</title>
        <authorList>
            <person name="Thawai C."/>
        </authorList>
    </citation>
    <scope>NUCLEOTIDE SEQUENCE [LARGE SCALE GENOMIC DNA]</scope>
    <source>
        <strain evidence="2 3">PLK6-54</strain>
    </source>
</reference>
<feature type="chain" id="PRO_5045090028" evidence="1">
    <location>
        <begin position="26"/>
        <end position="123"/>
    </location>
</feature>
<keyword evidence="1" id="KW-0732">Signal</keyword>
<proteinExistence type="predicted"/>
<evidence type="ECO:0000256" key="1">
    <source>
        <dbReference type="SAM" id="SignalP"/>
    </source>
</evidence>
<dbReference type="RefSeq" id="WP_222961446.1">
    <property type="nucleotide sequence ID" value="NZ_JAINZZ010000005.1"/>
</dbReference>
<evidence type="ECO:0000313" key="2">
    <source>
        <dbReference type="EMBL" id="MBY8877292.1"/>
    </source>
</evidence>
<keyword evidence="3" id="KW-1185">Reference proteome</keyword>
<gene>
    <name evidence="2" type="ORF">K7862_06490</name>
</gene>